<keyword evidence="16" id="KW-1185">Reference proteome</keyword>
<dbReference type="InterPro" id="IPR010559">
    <property type="entry name" value="Sig_transdc_His_kin_internal"/>
</dbReference>
<evidence type="ECO:0000259" key="13">
    <source>
        <dbReference type="Pfam" id="PF02518"/>
    </source>
</evidence>
<protein>
    <recommendedName>
        <fullName evidence="17">Histidine kinase domain-containing protein</fullName>
    </recommendedName>
</protein>
<evidence type="ECO:0000256" key="12">
    <source>
        <dbReference type="SAM" id="Phobius"/>
    </source>
</evidence>
<evidence type="ECO:0000313" key="16">
    <source>
        <dbReference type="Proteomes" id="UP000464314"/>
    </source>
</evidence>
<dbReference type="GO" id="GO:0005524">
    <property type="term" value="F:ATP binding"/>
    <property type="evidence" value="ECO:0007669"/>
    <property type="project" value="UniProtKB-KW"/>
</dbReference>
<keyword evidence="9 12" id="KW-1133">Transmembrane helix</keyword>
<evidence type="ECO:0000256" key="5">
    <source>
        <dbReference type="ARBA" id="ARBA00022692"/>
    </source>
</evidence>
<evidence type="ECO:0000256" key="10">
    <source>
        <dbReference type="ARBA" id="ARBA00023012"/>
    </source>
</evidence>
<accession>A0A6P1TS58</accession>
<keyword evidence="5 12" id="KW-0812">Transmembrane</keyword>
<dbReference type="GO" id="GO:0000155">
    <property type="term" value="F:phosphorelay sensor kinase activity"/>
    <property type="evidence" value="ECO:0007669"/>
    <property type="project" value="InterPro"/>
</dbReference>
<evidence type="ECO:0000256" key="7">
    <source>
        <dbReference type="ARBA" id="ARBA00022777"/>
    </source>
</evidence>
<keyword evidence="6" id="KW-0547">Nucleotide-binding</keyword>
<feature type="domain" description="Signal transduction histidine kinase internal region" evidence="14">
    <location>
        <begin position="388"/>
        <end position="466"/>
    </location>
</feature>
<sequence length="598" mass="70075">MLRKFFMKRFRTFAIIMFIPLLLLFIIMGFMNIYTQQEELKKQGANTLKSINDNIVYVVYSTIHQQDVMMGSAQYKLALQKLLSHAQLEFKDVVFMNAIENFLKSSETSYPYINSVYLYINGRDNFLASSSDQLASIKTYFDKDWFNHYKKIPKEDEQFVETRWLKRYSYEAAKEVITIYQRMKYAKGVIVVNVNAKNFGMMIDNMLYHSGQSFFYLNKKGDTLFASNPDTASDVTSKKGFFSDIIKEYEAKGKFSKNQEWVNINGKYYLFYIEPAAYYETYFVSMISFDVFADSLLDFLKLALAILLLNFLIVMLLAWITTKSAFKHITYLVDVFSAAERGEFIEKPQLIVKDEYNLIMNNILFLFIKNSQMQTKLMEKQHQNEITEIMALQLQINPHFIFNTLQTMDLEVLKEKGGQSTLHTMIQELSRIIKYALTNPTEPVTLREELNYLKAYLQIQEIRFNHIIITYFEIDDEILDHQVFRLMLQPMVENSVNHGIKSTERRCYLKIKGYLRNDEINIAVIDNGCGMTKDEIAELYIKINDPSSKNIGLTNLNRRLVLHYGDRSKLHIRSKKDMGTGIYFRIPVQTGEIKKSYV</sequence>
<evidence type="ECO:0008006" key="17">
    <source>
        <dbReference type="Google" id="ProtNLM"/>
    </source>
</evidence>
<dbReference type="GO" id="GO:0005886">
    <property type="term" value="C:plasma membrane"/>
    <property type="evidence" value="ECO:0007669"/>
    <property type="project" value="UniProtKB-SubCell"/>
</dbReference>
<dbReference type="Pfam" id="PF06580">
    <property type="entry name" value="His_kinase"/>
    <property type="match status" value="1"/>
</dbReference>
<name>A0A6P1TS58_9FIRM</name>
<dbReference type="EMBL" id="CP048000">
    <property type="protein sequence ID" value="QHQ63092.1"/>
    <property type="molecule type" value="Genomic_DNA"/>
</dbReference>
<evidence type="ECO:0000256" key="1">
    <source>
        <dbReference type="ARBA" id="ARBA00004651"/>
    </source>
</evidence>
<dbReference type="PANTHER" id="PTHR34220:SF11">
    <property type="entry name" value="SENSOR PROTEIN KINASE HPTS"/>
    <property type="match status" value="1"/>
</dbReference>
<dbReference type="Gene3D" id="3.30.565.10">
    <property type="entry name" value="Histidine kinase-like ATPase, C-terminal domain"/>
    <property type="match status" value="1"/>
</dbReference>
<evidence type="ECO:0000256" key="6">
    <source>
        <dbReference type="ARBA" id="ARBA00022741"/>
    </source>
</evidence>
<proteinExistence type="predicted"/>
<dbReference type="Pfam" id="PF02518">
    <property type="entry name" value="HATPase_c"/>
    <property type="match status" value="1"/>
</dbReference>
<keyword evidence="7" id="KW-0418">Kinase</keyword>
<dbReference type="AlphaFoldDB" id="A0A6P1TS58"/>
<gene>
    <name evidence="15" type="ORF">Ana3638_21855</name>
</gene>
<keyword evidence="4" id="KW-0808">Transferase</keyword>
<dbReference type="InterPro" id="IPR003594">
    <property type="entry name" value="HATPase_dom"/>
</dbReference>
<organism evidence="15 16">
    <name type="scientific">Anaerocolumna sedimenticola</name>
    <dbReference type="NCBI Taxonomy" id="2696063"/>
    <lineage>
        <taxon>Bacteria</taxon>
        <taxon>Bacillati</taxon>
        <taxon>Bacillota</taxon>
        <taxon>Clostridia</taxon>
        <taxon>Lachnospirales</taxon>
        <taxon>Lachnospiraceae</taxon>
        <taxon>Anaerocolumna</taxon>
    </lineage>
</organism>
<comment type="subcellular location">
    <subcellularLocation>
        <location evidence="1">Cell membrane</location>
        <topology evidence="1">Multi-pass membrane protein</topology>
    </subcellularLocation>
</comment>
<dbReference type="Proteomes" id="UP000464314">
    <property type="component" value="Chromosome"/>
</dbReference>
<dbReference type="InterPro" id="IPR036890">
    <property type="entry name" value="HATPase_C_sf"/>
</dbReference>
<keyword evidence="10" id="KW-0902">Two-component regulatory system</keyword>
<dbReference type="PANTHER" id="PTHR34220">
    <property type="entry name" value="SENSOR HISTIDINE KINASE YPDA"/>
    <property type="match status" value="1"/>
</dbReference>
<keyword evidence="3" id="KW-0597">Phosphoprotein</keyword>
<dbReference type="KEGG" id="anr:Ana3638_21855"/>
<dbReference type="SUPFAM" id="SSF55874">
    <property type="entry name" value="ATPase domain of HSP90 chaperone/DNA topoisomerase II/histidine kinase"/>
    <property type="match status" value="1"/>
</dbReference>
<dbReference type="RefSeq" id="WP_161839913.1">
    <property type="nucleotide sequence ID" value="NZ_CP048000.1"/>
</dbReference>
<evidence type="ECO:0000256" key="8">
    <source>
        <dbReference type="ARBA" id="ARBA00022840"/>
    </source>
</evidence>
<feature type="domain" description="Histidine kinase/HSP90-like ATPase" evidence="13">
    <location>
        <begin position="485"/>
        <end position="589"/>
    </location>
</feature>
<evidence type="ECO:0000256" key="11">
    <source>
        <dbReference type="ARBA" id="ARBA00023136"/>
    </source>
</evidence>
<evidence type="ECO:0000256" key="3">
    <source>
        <dbReference type="ARBA" id="ARBA00022553"/>
    </source>
</evidence>
<feature type="transmembrane region" description="Helical" evidence="12">
    <location>
        <begin position="299"/>
        <end position="320"/>
    </location>
</feature>
<evidence type="ECO:0000256" key="9">
    <source>
        <dbReference type="ARBA" id="ARBA00022989"/>
    </source>
</evidence>
<evidence type="ECO:0000259" key="14">
    <source>
        <dbReference type="Pfam" id="PF06580"/>
    </source>
</evidence>
<evidence type="ECO:0000313" key="15">
    <source>
        <dbReference type="EMBL" id="QHQ63092.1"/>
    </source>
</evidence>
<evidence type="ECO:0000256" key="4">
    <source>
        <dbReference type="ARBA" id="ARBA00022679"/>
    </source>
</evidence>
<dbReference type="InterPro" id="IPR050640">
    <property type="entry name" value="Bact_2-comp_sensor_kinase"/>
</dbReference>
<evidence type="ECO:0000256" key="2">
    <source>
        <dbReference type="ARBA" id="ARBA00022475"/>
    </source>
</evidence>
<keyword evidence="8" id="KW-0067">ATP-binding</keyword>
<feature type="transmembrane region" description="Helical" evidence="12">
    <location>
        <begin position="12"/>
        <end position="34"/>
    </location>
</feature>
<keyword evidence="11 12" id="KW-0472">Membrane</keyword>
<reference evidence="15 16" key="1">
    <citation type="submission" date="2020-01" db="EMBL/GenBank/DDBJ databases">
        <title>Genome analysis of Anaerocolumna sp. CBA3638.</title>
        <authorList>
            <person name="Kim J."/>
            <person name="Roh S.W."/>
        </authorList>
    </citation>
    <scope>NUCLEOTIDE SEQUENCE [LARGE SCALE GENOMIC DNA]</scope>
    <source>
        <strain evidence="15 16">CBA3638</strain>
    </source>
</reference>
<keyword evidence="2" id="KW-1003">Cell membrane</keyword>